<accession>C4J170</accession>
<evidence type="ECO:0000313" key="1">
    <source>
        <dbReference type="EMBL" id="ACR34920.1"/>
    </source>
</evidence>
<proteinExistence type="evidence at transcript level"/>
<organism evidence="1">
    <name type="scientific">Zea mays</name>
    <name type="common">Maize</name>
    <dbReference type="NCBI Taxonomy" id="4577"/>
    <lineage>
        <taxon>Eukaryota</taxon>
        <taxon>Viridiplantae</taxon>
        <taxon>Streptophyta</taxon>
        <taxon>Embryophyta</taxon>
        <taxon>Tracheophyta</taxon>
        <taxon>Spermatophyta</taxon>
        <taxon>Magnoliopsida</taxon>
        <taxon>Liliopsida</taxon>
        <taxon>Poales</taxon>
        <taxon>Poaceae</taxon>
        <taxon>PACMAD clade</taxon>
        <taxon>Panicoideae</taxon>
        <taxon>Andropogonodae</taxon>
        <taxon>Andropogoneae</taxon>
        <taxon>Tripsacinae</taxon>
        <taxon>Zea</taxon>
    </lineage>
</organism>
<reference evidence="1" key="1">
    <citation type="journal article" date="2009" name="PLoS Genet.">
        <title>Sequencing, mapping, and analysis of 27,455 maize full-length cDNAs.</title>
        <authorList>
            <person name="Soderlund C."/>
            <person name="Descour A."/>
            <person name="Kudrna D."/>
            <person name="Bomhoff M."/>
            <person name="Boyd L."/>
            <person name="Currie J."/>
            <person name="Angelova A."/>
            <person name="Collura K."/>
            <person name="Wissotski M."/>
            <person name="Ashley E."/>
            <person name="Morrow D."/>
            <person name="Fernandes J."/>
            <person name="Walbot V."/>
            <person name="Yu Y."/>
        </authorList>
    </citation>
    <scope>NUCLEOTIDE SEQUENCE</scope>
    <source>
        <strain evidence="1">B73</strain>
    </source>
</reference>
<name>C4J170_MAIZE</name>
<protein>
    <submittedName>
        <fullName evidence="1">Uncharacterized protein</fullName>
    </submittedName>
</protein>
<sequence>MFTGLDEPFASEAIDGLPDGHIKRKETNAQINQLLGKLLCSHQPTCLSSLIDPPCVDRVQLKTLAWLIFNLLGVAIDYSGWY</sequence>
<dbReference type="AlphaFoldDB" id="C4J170"/>
<reference evidence="1" key="2">
    <citation type="submission" date="2012-06" db="EMBL/GenBank/DDBJ databases">
        <authorList>
            <person name="Yu Y."/>
            <person name="Currie J."/>
            <person name="Lomeli R."/>
            <person name="Angelova A."/>
            <person name="Collura K."/>
            <person name="Wissotski M."/>
            <person name="Campos D."/>
            <person name="Kudrna D."/>
            <person name="Golser W."/>
            <person name="Ashely E."/>
            <person name="Descour A."/>
            <person name="Fernandes J."/>
            <person name="Soderlund C."/>
            <person name="Walbot V."/>
        </authorList>
    </citation>
    <scope>NUCLEOTIDE SEQUENCE</scope>
    <source>
        <strain evidence="1">B73</strain>
    </source>
</reference>
<dbReference type="EMBL" id="BT084567">
    <property type="protein sequence ID" value="ACR34920.1"/>
    <property type="molecule type" value="mRNA"/>
</dbReference>